<dbReference type="Proteomes" id="UP000476332">
    <property type="component" value="Unassembled WGS sequence"/>
</dbReference>
<dbReference type="Pfam" id="PF20339">
    <property type="entry name" value="DUF6634"/>
    <property type="match status" value="1"/>
</dbReference>
<sequence>MSIIILPNGTALHMDKELHLLTELQRDIARIDDGWHPSERDLADAPVLEHWSLGMRMQPCLTGEVYGHPRLRSGGKSVTSQLHVFAPHHGYARTLSRFYRLGPPATDG</sequence>
<keyword evidence="2" id="KW-1185">Reference proteome</keyword>
<evidence type="ECO:0000313" key="1">
    <source>
        <dbReference type="EMBL" id="NDV88937.1"/>
    </source>
</evidence>
<proteinExistence type="predicted"/>
<dbReference type="InterPro" id="IPR046574">
    <property type="entry name" value="DUF6634"/>
</dbReference>
<comment type="caution">
    <text evidence="1">The sequence shown here is derived from an EMBL/GenBank/DDBJ whole genome shotgun (WGS) entry which is preliminary data.</text>
</comment>
<reference evidence="1 2" key="1">
    <citation type="submission" date="2020-01" db="EMBL/GenBank/DDBJ databases">
        <title>Genomes of bacteria type strains.</title>
        <authorList>
            <person name="Chen J."/>
            <person name="Zhu S."/>
            <person name="Chen J."/>
        </authorList>
    </citation>
    <scope>NUCLEOTIDE SEQUENCE [LARGE SCALE GENOMIC DNA]</scope>
    <source>
        <strain evidence="1 2">KCTC 52919</strain>
    </source>
</reference>
<dbReference type="RefSeq" id="WP_163045791.1">
    <property type="nucleotide sequence ID" value="NZ_JAAAMJ010000023.1"/>
</dbReference>
<organism evidence="1 2">
    <name type="scientific">Aurantimonas aggregata</name>
    <dbReference type="NCBI Taxonomy" id="2047720"/>
    <lineage>
        <taxon>Bacteria</taxon>
        <taxon>Pseudomonadati</taxon>
        <taxon>Pseudomonadota</taxon>
        <taxon>Alphaproteobacteria</taxon>
        <taxon>Hyphomicrobiales</taxon>
        <taxon>Aurantimonadaceae</taxon>
        <taxon>Aurantimonas</taxon>
    </lineage>
</organism>
<protein>
    <submittedName>
        <fullName evidence="1">Uncharacterized protein</fullName>
    </submittedName>
</protein>
<dbReference type="AlphaFoldDB" id="A0A6L9MM65"/>
<evidence type="ECO:0000313" key="2">
    <source>
        <dbReference type="Proteomes" id="UP000476332"/>
    </source>
</evidence>
<name>A0A6L9MM65_9HYPH</name>
<gene>
    <name evidence="1" type="ORF">GTW51_19825</name>
</gene>
<accession>A0A6L9MM65</accession>
<dbReference type="EMBL" id="JAAAMJ010000023">
    <property type="protein sequence ID" value="NDV88937.1"/>
    <property type="molecule type" value="Genomic_DNA"/>
</dbReference>